<comment type="similarity">
    <text evidence="3">Belongs to the acetyltransferase Eis family.</text>
</comment>
<dbReference type="InterPro" id="IPR025559">
    <property type="entry name" value="Eis_dom"/>
</dbReference>
<dbReference type="SUPFAM" id="SSF55729">
    <property type="entry name" value="Acyl-CoA N-acyltransferases (Nat)"/>
    <property type="match status" value="1"/>
</dbReference>
<dbReference type="STRING" id="366584.SAMN05216377_1284"/>
<dbReference type="GO" id="GO:0034069">
    <property type="term" value="F:aminoglycoside N-acetyltransferase activity"/>
    <property type="evidence" value="ECO:0007669"/>
    <property type="project" value="TreeGrafter"/>
</dbReference>
<proteinExistence type="inferred from homology"/>
<dbReference type="Pfam" id="PF13527">
    <property type="entry name" value="Acetyltransf_9"/>
    <property type="match status" value="1"/>
</dbReference>
<keyword evidence="7" id="KW-1185">Reference proteome</keyword>
<comment type="subunit">
    <text evidence="3">Homohexamer; trimer of dimers.</text>
</comment>
<evidence type="ECO:0000313" key="6">
    <source>
        <dbReference type="EMBL" id="SDH60466.1"/>
    </source>
</evidence>
<organism evidence="6 7">
    <name type="scientific">Pseudonocardia oroxyli</name>
    <dbReference type="NCBI Taxonomy" id="366584"/>
    <lineage>
        <taxon>Bacteria</taxon>
        <taxon>Bacillati</taxon>
        <taxon>Actinomycetota</taxon>
        <taxon>Actinomycetes</taxon>
        <taxon>Pseudonocardiales</taxon>
        <taxon>Pseudonocardiaceae</taxon>
        <taxon>Pseudonocardia</taxon>
    </lineage>
</organism>
<name>A0A1G8DRZ1_PSEOR</name>
<feature type="domain" description="Enhanced intracellular survival protein" evidence="4">
    <location>
        <begin position="315"/>
        <end position="414"/>
    </location>
</feature>
<keyword evidence="1 3" id="KW-0808">Transferase</keyword>
<dbReference type="OrthoDB" id="8399956at2"/>
<dbReference type="PANTHER" id="PTHR37817:SF1">
    <property type="entry name" value="N-ACETYLTRANSFERASE EIS"/>
    <property type="match status" value="1"/>
</dbReference>
<dbReference type="Proteomes" id="UP000198967">
    <property type="component" value="Unassembled WGS sequence"/>
</dbReference>
<dbReference type="EMBL" id="FNBE01000028">
    <property type="protein sequence ID" value="SDH60466.1"/>
    <property type="molecule type" value="Genomic_DNA"/>
</dbReference>
<keyword evidence="2 3" id="KW-0012">Acyltransferase</keyword>
<dbReference type="RefSeq" id="WP_093089734.1">
    <property type="nucleotide sequence ID" value="NZ_FNBE01000028.1"/>
</dbReference>
<feature type="active site" description="Proton acceptor; via carboxylate" evidence="3">
    <location>
        <position position="418"/>
    </location>
</feature>
<dbReference type="InterPro" id="IPR036527">
    <property type="entry name" value="SCP2_sterol-bd_dom_sf"/>
</dbReference>
<dbReference type="Pfam" id="PF13530">
    <property type="entry name" value="SCP2_2"/>
    <property type="match status" value="1"/>
</dbReference>
<dbReference type="SUPFAM" id="SSF55718">
    <property type="entry name" value="SCP-like"/>
    <property type="match status" value="1"/>
</dbReference>
<evidence type="ECO:0000259" key="4">
    <source>
        <dbReference type="Pfam" id="PF13530"/>
    </source>
</evidence>
<evidence type="ECO:0000256" key="1">
    <source>
        <dbReference type="ARBA" id="ARBA00022679"/>
    </source>
</evidence>
<evidence type="ECO:0000313" key="7">
    <source>
        <dbReference type="Proteomes" id="UP000198967"/>
    </source>
</evidence>
<evidence type="ECO:0000256" key="2">
    <source>
        <dbReference type="ARBA" id="ARBA00023315"/>
    </source>
</evidence>
<evidence type="ECO:0000259" key="5">
    <source>
        <dbReference type="Pfam" id="PF17668"/>
    </source>
</evidence>
<protein>
    <submittedName>
        <fullName evidence="6">Predicted acetyltransferase</fullName>
    </submittedName>
</protein>
<comment type="caution">
    <text evidence="3">Lacks conserved residue(s) required for the propagation of feature annotation.</text>
</comment>
<dbReference type="InterPro" id="IPR041380">
    <property type="entry name" value="Acetyltransf_17"/>
</dbReference>
<dbReference type="InterPro" id="IPR051554">
    <property type="entry name" value="Acetyltransferase_Eis"/>
</dbReference>
<dbReference type="AlphaFoldDB" id="A0A1G8DRZ1"/>
<accession>A0A1G8DRZ1</accession>
<dbReference type="GO" id="GO:0030649">
    <property type="term" value="P:aminoglycoside antibiotic catabolic process"/>
    <property type="evidence" value="ECO:0007669"/>
    <property type="project" value="TreeGrafter"/>
</dbReference>
<dbReference type="InterPro" id="IPR016181">
    <property type="entry name" value="Acyl_CoA_acyltransferase"/>
</dbReference>
<dbReference type="PANTHER" id="PTHR37817">
    <property type="entry name" value="N-ACETYLTRANSFERASE EIS"/>
    <property type="match status" value="1"/>
</dbReference>
<evidence type="ECO:0000256" key="3">
    <source>
        <dbReference type="HAMAP-Rule" id="MF_01812"/>
    </source>
</evidence>
<feature type="domain" description="Eis-like acetyltransferase" evidence="5">
    <location>
        <begin position="194"/>
        <end position="312"/>
    </location>
</feature>
<feature type="binding site" evidence="3">
    <location>
        <begin position="100"/>
        <end position="105"/>
    </location>
    <ligand>
        <name>acetyl-CoA</name>
        <dbReference type="ChEBI" id="CHEBI:57288"/>
    </ligand>
</feature>
<feature type="active site" description="Proton donor" evidence="3">
    <location>
        <position position="133"/>
    </location>
</feature>
<dbReference type="Pfam" id="PF17668">
    <property type="entry name" value="Acetyltransf_17"/>
    <property type="match status" value="1"/>
</dbReference>
<dbReference type="Gene3D" id="3.30.1050.10">
    <property type="entry name" value="SCP2 sterol-binding domain"/>
    <property type="match status" value="1"/>
</dbReference>
<dbReference type="HAMAP" id="MF_01812">
    <property type="entry name" value="Eis"/>
    <property type="match status" value="1"/>
</dbReference>
<dbReference type="InterPro" id="IPR022902">
    <property type="entry name" value="NAcTrfase_Eis"/>
</dbReference>
<gene>
    <name evidence="6" type="ORF">SAMN05216377_1284</name>
</gene>
<reference evidence="6 7" key="1">
    <citation type="submission" date="2016-10" db="EMBL/GenBank/DDBJ databases">
        <authorList>
            <person name="de Groot N.N."/>
        </authorList>
    </citation>
    <scope>NUCLEOTIDE SEQUENCE [LARGE SCALE GENOMIC DNA]</scope>
    <source>
        <strain evidence="6 7">CGMCC 4.3143</strain>
    </source>
</reference>
<dbReference type="Gene3D" id="3.40.630.30">
    <property type="match status" value="2"/>
</dbReference>
<sequence length="418" mass="44565">MSTTSEVRTARPARVERLAPEHWRSSYDLFMAGLHLPATSDERWAQVEGLYRPGLVYGSLVDDTVVATLMTTPLGMVVPGGGVLPVAGSTAGGVRSDHTRRGLYAALMSTRLQDLAEAGETFLVERPSVATLYQRWGSGEATATRTLRVHRDRSTPRADLPAPTGVVRQPVDGGLREVLAAVHARAVASGARPGMVHRSPAWWDAWDPYRGAAPTLAAATYEGPGGETGYVTWAVDFEGVDVASMRRVLTVVELVAGSPEVAAVLWRYLLHLDLVEEIRAPGRPLDEAVPLLLHDRRACRVEDTLDEMWLRIVDVPAALAARRWGSGTGSDGVVVEIVDEHLPANGGRYRISGAGVDRVATDPQLTVPVSALAAAYLGGTAPSQLAAVGLVAVHDRAAVPLADRLFATGAAPWCGTMF</sequence>